<accession>A0ABQ5UBV4</accession>
<evidence type="ECO:0000313" key="6">
    <source>
        <dbReference type="Proteomes" id="UP001161406"/>
    </source>
</evidence>
<sequence>MHPDVKKERPIGYLVHEVARLFRRRFEEEARAHGLTLAQWRTLGAIHWKEAVTQVELAGYIDADPMTVSGILDRLEKRGLIERYAHPEDSRAKLSRLTAEGMELVGEARHVGFELYQNALAGLSEAERDTLISGLTRMRDNLNNLGPEADQEKEAV</sequence>
<gene>
    <name evidence="5" type="ORF">GCM10007913_05970</name>
</gene>
<evidence type="ECO:0000259" key="4">
    <source>
        <dbReference type="PROSITE" id="PS50995"/>
    </source>
</evidence>
<dbReference type="Proteomes" id="UP001161406">
    <property type="component" value="Unassembled WGS sequence"/>
</dbReference>
<reference evidence="5" key="2">
    <citation type="submission" date="2023-01" db="EMBL/GenBank/DDBJ databases">
        <title>Draft genome sequence of Devosia yakushimensis strain NBRC 103855.</title>
        <authorList>
            <person name="Sun Q."/>
            <person name="Mori K."/>
        </authorList>
    </citation>
    <scope>NUCLEOTIDE SEQUENCE</scope>
    <source>
        <strain evidence="5">NBRC 103855</strain>
    </source>
</reference>
<dbReference type="PANTHER" id="PTHR33164:SF64">
    <property type="entry name" value="TRANSCRIPTIONAL REGULATOR SLYA"/>
    <property type="match status" value="1"/>
</dbReference>
<evidence type="ECO:0000256" key="1">
    <source>
        <dbReference type="ARBA" id="ARBA00023015"/>
    </source>
</evidence>
<dbReference type="PROSITE" id="PS50995">
    <property type="entry name" value="HTH_MARR_2"/>
    <property type="match status" value="1"/>
</dbReference>
<dbReference type="PRINTS" id="PR00598">
    <property type="entry name" value="HTHMARR"/>
</dbReference>
<keyword evidence="2" id="KW-0238">DNA-binding</keyword>
<dbReference type="EMBL" id="BSNG01000001">
    <property type="protein sequence ID" value="GLQ08665.1"/>
    <property type="molecule type" value="Genomic_DNA"/>
</dbReference>
<dbReference type="InterPro" id="IPR036388">
    <property type="entry name" value="WH-like_DNA-bd_sf"/>
</dbReference>
<keyword evidence="3" id="KW-0804">Transcription</keyword>
<dbReference type="Gene3D" id="1.10.10.10">
    <property type="entry name" value="Winged helix-like DNA-binding domain superfamily/Winged helix DNA-binding domain"/>
    <property type="match status" value="1"/>
</dbReference>
<evidence type="ECO:0000256" key="2">
    <source>
        <dbReference type="ARBA" id="ARBA00023125"/>
    </source>
</evidence>
<dbReference type="InterPro" id="IPR036390">
    <property type="entry name" value="WH_DNA-bd_sf"/>
</dbReference>
<comment type="caution">
    <text evidence="5">The sequence shown here is derived from an EMBL/GenBank/DDBJ whole genome shotgun (WGS) entry which is preliminary data.</text>
</comment>
<name>A0ABQ5UBV4_9HYPH</name>
<dbReference type="InterPro" id="IPR000835">
    <property type="entry name" value="HTH_MarR-typ"/>
</dbReference>
<keyword evidence="1" id="KW-0805">Transcription regulation</keyword>
<dbReference type="PANTHER" id="PTHR33164">
    <property type="entry name" value="TRANSCRIPTIONAL REGULATOR, MARR FAMILY"/>
    <property type="match status" value="1"/>
</dbReference>
<organism evidence="5 6">
    <name type="scientific">Devosia yakushimensis</name>
    <dbReference type="NCBI Taxonomy" id="470028"/>
    <lineage>
        <taxon>Bacteria</taxon>
        <taxon>Pseudomonadati</taxon>
        <taxon>Pseudomonadota</taxon>
        <taxon>Alphaproteobacteria</taxon>
        <taxon>Hyphomicrobiales</taxon>
        <taxon>Devosiaceae</taxon>
        <taxon>Devosia</taxon>
    </lineage>
</organism>
<evidence type="ECO:0000256" key="3">
    <source>
        <dbReference type="ARBA" id="ARBA00023163"/>
    </source>
</evidence>
<dbReference type="RefSeq" id="WP_284387769.1">
    <property type="nucleotide sequence ID" value="NZ_BSNG01000001.1"/>
</dbReference>
<evidence type="ECO:0000313" key="5">
    <source>
        <dbReference type="EMBL" id="GLQ08665.1"/>
    </source>
</evidence>
<feature type="domain" description="HTH marR-type" evidence="4">
    <location>
        <begin position="8"/>
        <end position="140"/>
    </location>
</feature>
<protein>
    <submittedName>
        <fullName evidence="5">MarR family transcriptional regulator</fullName>
    </submittedName>
</protein>
<keyword evidence="6" id="KW-1185">Reference proteome</keyword>
<proteinExistence type="predicted"/>
<dbReference type="SUPFAM" id="SSF46785">
    <property type="entry name" value="Winged helix' DNA-binding domain"/>
    <property type="match status" value="1"/>
</dbReference>
<reference evidence="5" key="1">
    <citation type="journal article" date="2014" name="Int. J. Syst. Evol. Microbiol.">
        <title>Complete genome of a new Firmicutes species belonging to the dominant human colonic microbiota ('Ruminococcus bicirculans') reveals two chromosomes and a selective capacity to utilize plant glucans.</title>
        <authorList>
            <consortium name="NISC Comparative Sequencing Program"/>
            <person name="Wegmann U."/>
            <person name="Louis P."/>
            <person name="Goesmann A."/>
            <person name="Henrissat B."/>
            <person name="Duncan S.H."/>
            <person name="Flint H.J."/>
        </authorList>
    </citation>
    <scope>NUCLEOTIDE SEQUENCE</scope>
    <source>
        <strain evidence="5">NBRC 103855</strain>
    </source>
</reference>
<dbReference type="InterPro" id="IPR039422">
    <property type="entry name" value="MarR/SlyA-like"/>
</dbReference>
<dbReference type="Pfam" id="PF01047">
    <property type="entry name" value="MarR"/>
    <property type="match status" value="1"/>
</dbReference>
<dbReference type="SMART" id="SM00347">
    <property type="entry name" value="HTH_MARR"/>
    <property type="match status" value="1"/>
</dbReference>